<keyword evidence="3 4" id="KW-0326">Glycosidase</keyword>
<proteinExistence type="inferred from homology"/>
<evidence type="ECO:0000259" key="5">
    <source>
        <dbReference type="Pfam" id="PF01055"/>
    </source>
</evidence>
<dbReference type="SUPFAM" id="SSF51445">
    <property type="entry name" value="(Trans)glycosidases"/>
    <property type="match status" value="1"/>
</dbReference>
<feature type="domain" description="Glycosyl hydrolase family 31 C-terminal" evidence="6">
    <location>
        <begin position="375"/>
        <end position="457"/>
    </location>
</feature>
<comment type="caution">
    <text evidence="7">The sequence shown here is derived from an EMBL/GenBank/DDBJ whole genome shotgun (WGS) entry which is preliminary data.</text>
</comment>
<dbReference type="Gene3D" id="3.20.20.80">
    <property type="entry name" value="Glycosidases"/>
    <property type="match status" value="1"/>
</dbReference>
<gene>
    <name evidence="7" type="ORF">RDWZM_006394</name>
</gene>
<protein>
    <recommendedName>
        <fullName evidence="9">Glycoside hydrolase family 31 protein</fullName>
    </recommendedName>
</protein>
<dbReference type="PANTHER" id="PTHR43053">
    <property type="entry name" value="GLYCOSIDASE FAMILY 31"/>
    <property type="match status" value="1"/>
</dbReference>
<dbReference type="OMA" id="SADTQWW"/>
<feature type="domain" description="Glycoside hydrolase family 31 TIM barrel" evidence="5">
    <location>
        <begin position="100"/>
        <end position="358"/>
    </location>
</feature>
<dbReference type="InterPro" id="IPR017853">
    <property type="entry name" value="GH"/>
</dbReference>
<dbReference type="EMBL" id="JAPWDV010000002">
    <property type="protein sequence ID" value="KAJ6220582.1"/>
    <property type="molecule type" value="Genomic_DNA"/>
</dbReference>
<evidence type="ECO:0000313" key="7">
    <source>
        <dbReference type="EMBL" id="KAJ6220582.1"/>
    </source>
</evidence>
<reference evidence="7" key="1">
    <citation type="submission" date="2022-12" db="EMBL/GenBank/DDBJ databases">
        <title>Genome assemblies of Blomia tropicalis.</title>
        <authorList>
            <person name="Cui Y."/>
        </authorList>
    </citation>
    <scope>NUCLEOTIDE SEQUENCE</scope>
    <source>
        <tissue evidence="7">Adult mites</tissue>
    </source>
</reference>
<dbReference type="InterPro" id="IPR048395">
    <property type="entry name" value="Glyco_hydro_31_C"/>
</dbReference>
<dbReference type="Pfam" id="PF21365">
    <property type="entry name" value="Glyco_hydro_31_3rd"/>
    <property type="match status" value="1"/>
</dbReference>
<keyword evidence="8" id="KW-1185">Reference proteome</keyword>
<dbReference type="Gene3D" id="2.60.40.1180">
    <property type="entry name" value="Golgi alpha-mannosidase II"/>
    <property type="match status" value="1"/>
</dbReference>
<name>A0A9Q0M7U2_BLOTA</name>
<dbReference type="InterPro" id="IPR050985">
    <property type="entry name" value="Alpha-glycosidase_related"/>
</dbReference>
<evidence type="ECO:0000259" key="6">
    <source>
        <dbReference type="Pfam" id="PF21365"/>
    </source>
</evidence>
<comment type="similarity">
    <text evidence="1 4">Belongs to the glycosyl hydrolase 31 family.</text>
</comment>
<dbReference type="PANTHER" id="PTHR43053:SF4">
    <property type="entry name" value="MYOGENESIS-REGULATING GLYCOSIDASE"/>
    <property type="match status" value="1"/>
</dbReference>
<dbReference type="Pfam" id="PF01055">
    <property type="entry name" value="Glyco_hydro_31_2nd"/>
    <property type="match status" value="1"/>
</dbReference>
<dbReference type="Proteomes" id="UP001142055">
    <property type="component" value="Chromosome 2"/>
</dbReference>
<dbReference type="InterPro" id="IPR000322">
    <property type="entry name" value="Glyco_hydro_31_TIM"/>
</dbReference>
<keyword evidence="2 4" id="KW-0378">Hydrolase</keyword>
<dbReference type="GO" id="GO:0005975">
    <property type="term" value="P:carbohydrate metabolic process"/>
    <property type="evidence" value="ECO:0007669"/>
    <property type="project" value="InterPro"/>
</dbReference>
<evidence type="ECO:0000256" key="2">
    <source>
        <dbReference type="ARBA" id="ARBA00022801"/>
    </source>
</evidence>
<accession>A0A9Q0M7U2</accession>
<dbReference type="GO" id="GO:0004553">
    <property type="term" value="F:hydrolase activity, hydrolyzing O-glycosyl compounds"/>
    <property type="evidence" value="ECO:0007669"/>
    <property type="project" value="InterPro"/>
</dbReference>
<sequence length="458" mass="52286">MLDSESPLFIRREPSSDGTAQICISVNSTFPYSENNPDPTYRDIKLKIFAAANAKEILDFIMDKSGLIDKPSEIPKDVIFNNPLWNTYSTYGEVIALPHVNEISSMIEKQGYFNSELLLNCRWEINRGDFKFHPGLFGSARDMINNLHNQRFRVKVPVYPIIYDPANQQARRELFVKTKNGALTQFIDFGNDEAAGYYKTELERLYYESGIDSVFITSEQLTDFKLENYTMENLPNFMVQRYIETVASVMHDSTSTLAFKTQSLPLLVQMTPATTTTPFDQLLQNLIPNALSISMAGYSFFIPYHIGGHWAGARPSEEIYIRMVQASTLMPTMSFSIGPWLYSQQTIDITRKMINLHAKYGSLFIELAKKRKENGTPIIRPMWYEAPDEQQSFTVSDQFMLGDDIIVAPVVEIGQRQRSVFVPDGEWLDEAHGRVLKGPGVFKVVADLEDLPHFIRKK</sequence>
<evidence type="ECO:0000256" key="1">
    <source>
        <dbReference type="ARBA" id="ARBA00007806"/>
    </source>
</evidence>
<dbReference type="InterPro" id="IPR013780">
    <property type="entry name" value="Glyco_hydro_b"/>
</dbReference>
<organism evidence="7 8">
    <name type="scientific">Blomia tropicalis</name>
    <name type="common">Mite</name>
    <dbReference type="NCBI Taxonomy" id="40697"/>
    <lineage>
        <taxon>Eukaryota</taxon>
        <taxon>Metazoa</taxon>
        <taxon>Ecdysozoa</taxon>
        <taxon>Arthropoda</taxon>
        <taxon>Chelicerata</taxon>
        <taxon>Arachnida</taxon>
        <taxon>Acari</taxon>
        <taxon>Acariformes</taxon>
        <taxon>Sarcoptiformes</taxon>
        <taxon>Astigmata</taxon>
        <taxon>Glycyphagoidea</taxon>
        <taxon>Echimyopodidae</taxon>
        <taxon>Blomia</taxon>
    </lineage>
</organism>
<evidence type="ECO:0008006" key="9">
    <source>
        <dbReference type="Google" id="ProtNLM"/>
    </source>
</evidence>
<dbReference type="SUPFAM" id="SSF51011">
    <property type="entry name" value="Glycosyl hydrolase domain"/>
    <property type="match status" value="1"/>
</dbReference>
<evidence type="ECO:0000313" key="8">
    <source>
        <dbReference type="Proteomes" id="UP001142055"/>
    </source>
</evidence>
<dbReference type="CDD" id="cd06592">
    <property type="entry name" value="GH31_NET37"/>
    <property type="match status" value="1"/>
</dbReference>
<evidence type="ECO:0000256" key="4">
    <source>
        <dbReference type="RuleBase" id="RU361185"/>
    </source>
</evidence>
<dbReference type="AlphaFoldDB" id="A0A9Q0M7U2"/>
<evidence type="ECO:0000256" key="3">
    <source>
        <dbReference type="ARBA" id="ARBA00023295"/>
    </source>
</evidence>